<keyword evidence="2" id="KW-1185">Reference proteome</keyword>
<dbReference type="Gene3D" id="3.50.50.60">
    <property type="entry name" value="FAD/NAD(P)-binding domain"/>
    <property type="match status" value="2"/>
</dbReference>
<dbReference type="GO" id="GO:0016491">
    <property type="term" value="F:oxidoreductase activity"/>
    <property type="evidence" value="ECO:0007669"/>
    <property type="project" value="UniProtKB-KW"/>
</dbReference>
<dbReference type="InterPro" id="IPR036188">
    <property type="entry name" value="FAD/NAD-bd_sf"/>
</dbReference>
<evidence type="ECO:0000313" key="1">
    <source>
        <dbReference type="EMBL" id="MEE2061293.1"/>
    </source>
</evidence>
<protein>
    <submittedName>
        <fullName evidence="1">NAD(P)/FAD-dependent oxidoreductase</fullName>
        <ecNumber evidence="1">1.14.13.-</ecNumber>
    </submittedName>
</protein>
<dbReference type="InterPro" id="IPR051209">
    <property type="entry name" value="FAD-bind_Monooxygenase_sf"/>
</dbReference>
<evidence type="ECO:0000313" key="2">
    <source>
        <dbReference type="Proteomes" id="UP001336020"/>
    </source>
</evidence>
<proteinExistence type="predicted"/>
<dbReference type="EC" id="1.14.13.-" evidence="1"/>
<organism evidence="1 2">
    <name type="scientific">Rhodococcus artemisiae</name>
    <dbReference type="NCBI Taxonomy" id="714159"/>
    <lineage>
        <taxon>Bacteria</taxon>
        <taxon>Bacillati</taxon>
        <taxon>Actinomycetota</taxon>
        <taxon>Actinomycetes</taxon>
        <taxon>Mycobacteriales</taxon>
        <taxon>Nocardiaceae</taxon>
        <taxon>Rhodococcus</taxon>
    </lineage>
</organism>
<gene>
    <name evidence="1" type="ORF">Q7514_27585</name>
</gene>
<comment type="caution">
    <text evidence="1">The sequence shown here is derived from an EMBL/GenBank/DDBJ whole genome shotgun (WGS) entry which is preliminary data.</text>
</comment>
<name>A0ABU7LI97_9NOCA</name>
<dbReference type="PANTHER" id="PTHR42877">
    <property type="entry name" value="L-ORNITHINE N(5)-MONOOXYGENASE-RELATED"/>
    <property type="match status" value="1"/>
</dbReference>
<sequence>MRPGDAGSRESLPRHVHTLIVGAGFGGIGMAATLLRDDPGADVLVVERGDDVGGTWRENTYPGAACDVPSALYSFSFAPESEWTRAHGTRAEIYAYLQRVAREQRVTERTMFGCQLRDAQWDGERARWVVSTSRGDLTADVLVAATGALSTPALPKVAGLEVFSGTMFHSAEWDHNHNLTGARVAVIGTGASAIQFVPEIVGKVDHLTLFQRTASWVMPKRDHGIASPVRSLYRRFPFVQKAVRGAVYGQKEMYVVGMTKPLARKYALPLFEKRARSFLRKQVPDPELRNRLTPDFAITCKRILLSNEWFPAITRSNVEVVSSALTSVTENGVVDADGNEYPVDTIIFGTGFTPSEPPVAQHVRGEHGRTLAEVWNGSPSAHLGISVNGFPNLFLMYGPNTNLGHSSIVYMLESQAAYIAAALRVMRTRRLDAVEVRADAQRRFAEELDPMLAGTVWNTGGCSSWYLDRTGRNSVMWPTFTWHYRTRTKEFDAENYDLRAANTGARG</sequence>
<accession>A0ABU7LI97</accession>
<dbReference type="Pfam" id="PF13738">
    <property type="entry name" value="Pyr_redox_3"/>
    <property type="match status" value="1"/>
</dbReference>
<dbReference type="PANTHER" id="PTHR42877:SF4">
    <property type="entry name" value="FAD_NAD(P)-BINDING DOMAIN-CONTAINING PROTEIN-RELATED"/>
    <property type="match status" value="1"/>
</dbReference>
<keyword evidence="1" id="KW-0560">Oxidoreductase</keyword>
<reference evidence="1 2" key="1">
    <citation type="submission" date="2023-07" db="EMBL/GenBank/DDBJ databases">
        <authorList>
            <person name="Girao M."/>
            <person name="Carvalho M.F."/>
        </authorList>
    </citation>
    <scope>NUCLEOTIDE SEQUENCE [LARGE SCALE GENOMIC DNA]</scope>
    <source>
        <strain evidence="1 2">YIM65754</strain>
    </source>
</reference>
<dbReference type="Proteomes" id="UP001336020">
    <property type="component" value="Unassembled WGS sequence"/>
</dbReference>
<dbReference type="RefSeq" id="WP_330136454.1">
    <property type="nucleotide sequence ID" value="NZ_JAUTXY010000017.1"/>
</dbReference>
<dbReference type="SUPFAM" id="SSF51905">
    <property type="entry name" value="FAD/NAD(P)-binding domain"/>
    <property type="match status" value="2"/>
</dbReference>
<dbReference type="EMBL" id="JAUTXY010000017">
    <property type="protein sequence ID" value="MEE2061293.1"/>
    <property type="molecule type" value="Genomic_DNA"/>
</dbReference>